<name>A0A132BWX7_9RHOB</name>
<accession>A0A132BWX7</accession>
<feature type="region of interest" description="Disordered" evidence="1">
    <location>
        <begin position="688"/>
        <end position="731"/>
    </location>
</feature>
<proteinExistence type="predicted"/>
<keyword evidence="3" id="KW-1185">Reference proteome</keyword>
<feature type="compositionally biased region" description="Low complexity" evidence="1">
    <location>
        <begin position="386"/>
        <end position="398"/>
    </location>
</feature>
<evidence type="ECO:0000256" key="1">
    <source>
        <dbReference type="SAM" id="MobiDB-lite"/>
    </source>
</evidence>
<dbReference type="Proteomes" id="UP000068382">
    <property type="component" value="Unassembled WGS sequence"/>
</dbReference>
<feature type="region of interest" description="Disordered" evidence="1">
    <location>
        <begin position="506"/>
        <end position="535"/>
    </location>
</feature>
<feature type="compositionally biased region" description="Basic and acidic residues" evidence="1">
    <location>
        <begin position="688"/>
        <end position="704"/>
    </location>
</feature>
<dbReference type="OrthoDB" id="9819299at2"/>
<organism evidence="2 3">
    <name type="scientific">Tritonibacter horizontis</name>
    <dbReference type="NCBI Taxonomy" id="1768241"/>
    <lineage>
        <taxon>Bacteria</taxon>
        <taxon>Pseudomonadati</taxon>
        <taxon>Pseudomonadota</taxon>
        <taxon>Alphaproteobacteria</taxon>
        <taxon>Rhodobacterales</taxon>
        <taxon>Paracoccaceae</taxon>
        <taxon>Tritonibacter</taxon>
    </lineage>
</organism>
<gene>
    <name evidence="2" type="ORF">TRIHO_23320</name>
</gene>
<protein>
    <submittedName>
        <fullName evidence="2">Uncharacterized protein</fullName>
    </submittedName>
</protein>
<evidence type="ECO:0000313" key="3">
    <source>
        <dbReference type="Proteomes" id="UP000068382"/>
    </source>
</evidence>
<reference evidence="2 3" key="1">
    <citation type="submission" date="2015-12" db="EMBL/GenBank/DDBJ databases">
        <title>Genome sequence of the marine Rhodobacteraceae strain O3.65, Candidatus Tritonibacter horizontis.</title>
        <authorList>
            <person name="Poehlein A."/>
            <person name="Giebel H.A."/>
            <person name="Voget S."/>
            <person name="Brinkhoff T."/>
        </authorList>
    </citation>
    <scope>NUCLEOTIDE SEQUENCE [LARGE SCALE GENOMIC DNA]</scope>
    <source>
        <strain evidence="2 3">O3.65</strain>
    </source>
</reference>
<feature type="compositionally biased region" description="Low complexity" evidence="1">
    <location>
        <begin position="522"/>
        <end position="531"/>
    </location>
</feature>
<dbReference type="EMBL" id="LPUY01000065">
    <property type="protein sequence ID" value="KUP92881.1"/>
    <property type="molecule type" value="Genomic_DNA"/>
</dbReference>
<comment type="caution">
    <text evidence="2">The sequence shown here is derived from an EMBL/GenBank/DDBJ whole genome shotgun (WGS) entry which is preliminary data.</text>
</comment>
<dbReference type="RefSeq" id="WP_068243555.1">
    <property type="nucleotide sequence ID" value="NZ_LPUY01000065.1"/>
</dbReference>
<dbReference type="AlphaFoldDB" id="A0A132BWX7"/>
<evidence type="ECO:0000313" key="2">
    <source>
        <dbReference type="EMBL" id="KUP92881.1"/>
    </source>
</evidence>
<feature type="region of interest" description="Disordered" evidence="1">
    <location>
        <begin position="381"/>
        <end position="433"/>
    </location>
</feature>
<sequence length="837" mass="91222">MNIEQNSDAQHAFSSKDLEGFLKRLGIPVNGETVSLAFAIDFAMRRGNRAEAEARAQELMGLFLASPFTPEDDDGRVEHNYNALDRKQPVAKLVSDTLNLYENMQITLQAADPEESSSEIYSDEMLNRIVGFANLPKDPLIKEWFRRIGNAVATGGYKAAEREAGGLIGLLVADEIIEDTDAARAEMLEQIMVTVSVAERSIDKYGDAEGNEDFYNPTNDADGSAQADVEIDLSLKIEEERLAREAQKRTYQEYTRRERAQFDNIATRADGLIANLGLDLANANDAALTRRFIQLMREFGYLQGPTTSDGIAAATAARQNIEAFAAEVAVQRMGQGGTEAISAEALTLQIVQEAAEVTRQHEVQLPQLELEAHAEIREQMRREAEVAAAPDAAQAAPDQPEDNVGQDPRRNRADPTPTEGTADENPDPAKTTDLEVQKVAVALKENGEKEARQVAAQIAGLARDEGTLPVSEADMIDDLLARAQIFNAAVGEYERKDRAAAEKAMKAKRDAKVAGATPPTPETGETQAQPPTDAPRLSDYRAELQHISFLLAEGSPSEARAVAVELAKTLRAFGGQFAKIDEAMVLKHVIKEDKKAKDARAIAANGRTDSDDAADPAGWFLSVALRKDNKSVKIYEHLVRAMRSRDKDTVNKLAQALSTHILKLYKTNVTMPEMLKAIIDAARLDAKREQDGSAKASSDSRFDGDTDEDDSAANSAAVEKNSGGTEGQPKYDMSTIKRVDWQAMLTVYGIDPEEGDAAADVAKHIVKKGLEAPSALKSAKDLLSRSKKKVKGTKVKNHKHFVAAIEDAMVKKTEGKKVVKPLKFADLPEDMSDDVSV</sequence>